<keyword evidence="2" id="KW-1185">Reference proteome</keyword>
<dbReference type="Proteomes" id="UP000301309">
    <property type="component" value="Unassembled WGS sequence"/>
</dbReference>
<dbReference type="RefSeq" id="WP_137975744.1">
    <property type="nucleotide sequence ID" value="NZ_BAAASO010000069.1"/>
</dbReference>
<proteinExistence type="predicted"/>
<name>A0A4D4KRN9_STRVO</name>
<dbReference type="AlphaFoldDB" id="A0A4D4KRN9"/>
<accession>A0A4D4KRN9</accession>
<evidence type="ECO:0000313" key="2">
    <source>
        <dbReference type="Proteomes" id="UP000301309"/>
    </source>
</evidence>
<gene>
    <name evidence="1" type="ORF">SVIO_001890</name>
</gene>
<dbReference type="EMBL" id="BJHW01000001">
    <property type="protein sequence ID" value="GDY49566.1"/>
    <property type="molecule type" value="Genomic_DNA"/>
</dbReference>
<organism evidence="1 2">
    <name type="scientific">Streptomyces violaceusniger</name>
    <dbReference type="NCBI Taxonomy" id="68280"/>
    <lineage>
        <taxon>Bacteria</taxon>
        <taxon>Bacillati</taxon>
        <taxon>Actinomycetota</taxon>
        <taxon>Actinomycetes</taxon>
        <taxon>Kitasatosporales</taxon>
        <taxon>Streptomycetaceae</taxon>
        <taxon>Streptomyces</taxon>
        <taxon>Streptomyces violaceusniger group</taxon>
    </lineage>
</organism>
<reference evidence="1 2" key="1">
    <citation type="journal article" date="2020" name="Int. J. Syst. Evol. Microbiol.">
        <title>Reclassification of Streptomyces castelarensis and Streptomyces sporoclivatus as later heterotypic synonyms of Streptomyces antimycoticus.</title>
        <authorList>
            <person name="Komaki H."/>
            <person name="Tamura T."/>
        </authorList>
    </citation>
    <scope>NUCLEOTIDE SEQUENCE [LARGE SCALE GENOMIC DNA]</scope>
    <source>
        <strain evidence="1 2">NBRC 13459</strain>
    </source>
</reference>
<dbReference type="OrthoDB" id="2472181at2"/>
<evidence type="ECO:0000313" key="1">
    <source>
        <dbReference type="EMBL" id="GDY49566.1"/>
    </source>
</evidence>
<protein>
    <submittedName>
        <fullName evidence="1">Uncharacterized protein</fullName>
    </submittedName>
</protein>
<sequence length="139" mass="15133">MAPSRTGSHDTEMNYFRYDAILYVGPPAVGTPVAEPVRGQWTSADELEAVLADQRPDAMVVAGVPNRRVAAQVPAWHRILEGAGTAGTLRTESARVVEGVDPEFFPEWAERWRYEAGVGWWLDDGGSGTYDVVCAVAAR</sequence>
<comment type="caution">
    <text evidence="1">The sequence shown here is derived from an EMBL/GenBank/DDBJ whole genome shotgun (WGS) entry which is preliminary data.</text>
</comment>